<dbReference type="RefSeq" id="WP_418160873.1">
    <property type="nucleotide sequence ID" value="NZ_JBBLZC010000021.1"/>
</dbReference>
<keyword evidence="1" id="KW-0175">Coiled coil</keyword>
<evidence type="ECO:0000313" key="2">
    <source>
        <dbReference type="EMBL" id="MEK0085024.1"/>
    </source>
</evidence>
<proteinExistence type="predicted"/>
<dbReference type="Gene3D" id="2.40.30.170">
    <property type="match status" value="1"/>
</dbReference>
<dbReference type="PANTHER" id="PTHR30438">
    <property type="entry name" value="36 KDA ANTIGEN-RELATED"/>
    <property type="match status" value="1"/>
</dbReference>
<dbReference type="SUPFAM" id="SSF111369">
    <property type="entry name" value="HlyD-like secretion proteins"/>
    <property type="match status" value="1"/>
</dbReference>
<reference evidence="2 3" key="1">
    <citation type="submission" date="2024-01" db="EMBL/GenBank/DDBJ databases">
        <title>Multi-omics insights into the function and evolution of sodium benzoate biodegradation pathways in Benzoatithermus flavus gen. nov., sp. nov. from hot spring.</title>
        <authorList>
            <person name="Hu C.-J."/>
            <person name="Li W.-J."/>
        </authorList>
    </citation>
    <scope>NUCLEOTIDE SEQUENCE [LARGE SCALE GENOMIC DNA]</scope>
    <source>
        <strain evidence="2 3">SYSU G07066</strain>
    </source>
</reference>
<evidence type="ECO:0000256" key="1">
    <source>
        <dbReference type="SAM" id="Coils"/>
    </source>
</evidence>
<dbReference type="EMBL" id="JBBLZC010000021">
    <property type="protein sequence ID" value="MEK0085024.1"/>
    <property type="molecule type" value="Genomic_DNA"/>
</dbReference>
<gene>
    <name evidence="2" type="ORF">U1T56_17860</name>
</gene>
<accession>A0ABU8XVQ8</accession>
<organism evidence="2 3">
    <name type="scientific">Benzoatithermus flavus</name>
    <dbReference type="NCBI Taxonomy" id="3108223"/>
    <lineage>
        <taxon>Bacteria</taxon>
        <taxon>Pseudomonadati</taxon>
        <taxon>Pseudomonadota</taxon>
        <taxon>Alphaproteobacteria</taxon>
        <taxon>Geminicoccales</taxon>
        <taxon>Geminicoccaceae</taxon>
        <taxon>Benzoatithermus</taxon>
    </lineage>
</organism>
<feature type="coiled-coil region" evidence="1">
    <location>
        <begin position="82"/>
        <end position="116"/>
    </location>
</feature>
<sequence length="331" mass="36232">MRRRPILLAVAVLVAAALGLIGYQVWRVHALAELPPGIVQSNGRIEAERVDIATKYAARVAEVLVDEGEWVERGQVLARMDTTELEAELREAEAAVRQARQQLAAAEADIVQRQSQLAFAAQEHERAKLLFQKGNIAKELLDRRTNERNTAQAALAAAQAGQATATAAIEAAAARAERLRTVIEDHELKAPRSGRVEYRLAHPGEVLPAGGKVLTLLDLTDVYMTIFLPTGEAGRLAIGAEARIVLDAAPEYVIPAHVSFVASDAQFTPKQVETRSEREKLMFRVKVQIGRDLLERYARLVKTGLPGVAYVRIASGVAWPEWLQPRLPDAA</sequence>
<evidence type="ECO:0000313" key="3">
    <source>
        <dbReference type="Proteomes" id="UP001375743"/>
    </source>
</evidence>
<dbReference type="PANTHER" id="PTHR30438:SF2">
    <property type="entry name" value="MEMBRANE PROTEIN"/>
    <property type="match status" value="1"/>
</dbReference>
<protein>
    <submittedName>
        <fullName evidence="2">HlyD family efflux transporter periplasmic adaptor subunit</fullName>
    </submittedName>
</protein>
<dbReference type="Gene3D" id="1.10.287.470">
    <property type="entry name" value="Helix hairpin bin"/>
    <property type="match status" value="1"/>
</dbReference>
<dbReference type="Gene3D" id="2.40.50.100">
    <property type="match status" value="1"/>
</dbReference>
<comment type="caution">
    <text evidence="2">The sequence shown here is derived from an EMBL/GenBank/DDBJ whole genome shotgun (WGS) entry which is preliminary data.</text>
</comment>
<dbReference type="Proteomes" id="UP001375743">
    <property type="component" value="Unassembled WGS sequence"/>
</dbReference>
<name>A0ABU8XVQ8_9PROT</name>
<keyword evidence="3" id="KW-1185">Reference proteome</keyword>